<feature type="compositionally biased region" description="Polar residues" evidence="4">
    <location>
        <begin position="268"/>
        <end position="277"/>
    </location>
</feature>
<feature type="domain" description="SERRATE/Ars2 C-terminal" evidence="5">
    <location>
        <begin position="974"/>
        <end position="1058"/>
    </location>
</feature>
<feature type="region of interest" description="Disordered" evidence="4">
    <location>
        <begin position="1050"/>
        <end position="1097"/>
    </location>
</feature>
<comment type="caution">
    <text evidence="7">The sequence shown here is derived from an EMBL/GenBank/DDBJ whole genome shotgun (WGS) entry which is preliminary data.</text>
</comment>
<evidence type="ECO:0000313" key="7">
    <source>
        <dbReference type="EMBL" id="KAK2559820.1"/>
    </source>
</evidence>
<feature type="compositionally biased region" description="Polar residues" evidence="4">
    <location>
        <begin position="853"/>
        <end position="865"/>
    </location>
</feature>
<feature type="compositionally biased region" description="Basic and acidic residues" evidence="4">
    <location>
        <begin position="812"/>
        <end position="845"/>
    </location>
</feature>
<feature type="region of interest" description="Disordered" evidence="4">
    <location>
        <begin position="223"/>
        <end position="692"/>
    </location>
</feature>
<evidence type="ECO:0000256" key="1">
    <source>
        <dbReference type="ARBA" id="ARBA00004123"/>
    </source>
</evidence>
<dbReference type="AlphaFoldDB" id="A0AAD9V3X5"/>
<dbReference type="Pfam" id="PF04959">
    <property type="entry name" value="ARS2"/>
    <property type="match status" value="1"/>
</dbReference>
<evidence type="ECO:0000313" key="8">
    <source>
        <dbReference type="Proteomes" id="UP001249851"/>
    </source>
</evidence>
<proteinExistence type="inferred from homology"/>
<keyword evidence="8" id="KW-1185">Reference proteome</keyword>
<feature type="compositionally biased region" description="Low complexity" evidence="4">
    <location>
        <begin position="332"/>
        <end position="353"/>
    </location>
</feature>
<dbReference type="Proteomes" id="UP001249851">
    <property type="component" value="Unassembled WGS sequence"/>
</dbReference>
<name>A0AAD9V3X5_ACRCE</name>
<feature type="compositionally biased region" description="Polar residues" evidence="4">
    <location>
        <begin position="606"/>
        <end position="630"/>
    </location>
</feature>
<comment type="similarity">
    <text evidence="2">Belongs to the ARS2 family.</text>
</comment>
<feature type="compositionally biased region" description="Low complexity" evidence="4">
    <location>
        <begin position="548"/>
        <end position="562"/>
    </location>
</feature>
<evidence type="ECO:0000256" key="2">
    <source>
        <dbReference type="ARBA" id="ARBA00005407"/>
    </source>
</evidence>
<feature type="compositionally biased region" description="Low complexity" evidence="4">
    <location>
        <begin position="361"/>
        <end position="389"/>
    </location>
</feature>
<comment type="subcellular location">
    <subcellularLocation>
        <location evidence="1">Nucleus</location>
    </subcellularLocation>
</comment>
<evidence type="ECO:0000259" key="5">
    <source>
        <dbReference type="Pfam" id="PF04959"/>
    </source>
</evidence>
<feature type="compositionally biased region" description="Basic and acidic residues" evidence="4">
    <location>
        <begin position="1069"/>
        <end position="1080"/>
    </location>
</feature>
<sequence>MGDSDDEYDRRRARDKFRRERSDYTDRRRDREDRSSRRDDWSDRRREPSWENRRRGDYRGEFDRGRRDSAGRHHEMSPPMKRVRRDWDEPYHTSNDYNVPYGGVPAPHNTWPQPEGPQGGHHAPAMMTFKQFLNAQDDNIGDEEAFNKYQEYKLEFRKTQMSDFFQQHKGEEWFRTKYHPKEAAIRQREFKKAMKRRLFVFLNLLKSGRVDIVIKLEGGTESDLAVLDRPPSPLPEEQRHSSSNPVMSPREDDVADSSADSQKEGTVAASTGLQSTLKDNDRDPIPETGPVSPSSVPLPSEPPPTWAKAAAAKKKENEDVTMMSVTNPTPEQQQLQQQAQQYYQQQQLYYQQQHYGSYDPQQTQQQAFAQDKQQVPQTSQPQSDQADQQQADKKDDEPKKKRKRRHREPYYYDAMDDDESETESESDSEPEPAPPGEEMSPVETGKDEELLPPGVEAEAPSIDEDLLPPGTDGVEPSQVETSMQLPTSSSNAEKQPGPEMSTCGNGEVTEGGACAELITSVKPETSDDAAVDSTQDQHTKENKQTFPAETSSVAAGVESVVSSHEKDADQVDSSNNGVGTATKREDVEMVPESSSEAQEKVVTHPAVSSMQAESSDVATATPSTQNSNEVDSNKVEEQNEDSNKVAERKEVVEETTPVKEVLKENKEAVEEEKEKDTAEEGGEEGEQMETDEAKEVAVASGPRALHKTFSLFMRSVCKRFAGYLRVALSDPSPDRKRGWITFDRSVNIKEICWDLNNIRLKDVELNPVVNRDLSRRVRPVAGAATAKQVIRDDIKLAAKLIRELDKKAALYEKESREETEAREKAEKEAAEKTEEGEECEAKPTEEVEMPDLPNQNPIIASLSQDATEEEEGEEMELMGTASQGENEEKSEVDLSRDNGLLRVLDRMILYLRVVHSLDYYNGSDYPYEDEMPNRCGIIHVRGQTPDKCTLVEGLNQKLEPFLQQKESLKDEEIAEFFNSYLSDPKRPHVPEAPAAQRLGPGNQMGQIYGHQHAQGVMGWGPRPQMMMYGPRAPYTPPSYGGYGHEMYGRGHTFPPKPRRLGYGGGGRNKPSERGFHRDPRQLVQYKDLDAPDDAEPF</sequence>
<protein>
    <submittedName>
        <fullName evidence="7">Serrate RNA effector molecule-like protein</fullName>
    </submittedName>
</protein>
<dbReference type="GO" id="GO:0031053">
    <property type="term" value="P:primary miRNA processing"/>
    <property type="evidence" value="ECO:0007669"/>
    <property type="project" value="TreeGrafter"/>
</dbReference>
<feature type="region of interest" description="Disordered" evidence="4">
    <location>
        <begin position="812"/>
        <end position="893"/>
    </location>
</feature>
<dbReference type="PANTHER" id="PTHR13165:SF0">
    <property type="entry name" value="SERRATE RNA EFFECTOR MOLECULE HOMOLOG"/>
    <property type="match status" value="1"/>
</dbReference>
<dbReference type="InterPro" id="IPR039727">
    <property type="entry name" value="SE/Ars2"/>
</dbReference>
<feature type="region of interest" description="Disordered" evidence="4">
    <location>
        <begin position="1"/>
        <end position="86"/>
    </location>
</feature>
<evidence type="ECO:0000256" key="3">
    <source>
        <dbReference type="ARBA" id="ARBA00023242"/>
    </source>
</evidence>
<feature type="compositionally biased region" description="Basic and acidic residues" evidence="4">
    <location>
        <begin position="390"/>
        <end position="399"/>
    </location>
</feature>
<feature type="compositionally biased region" description="Acidic residues" evidence="4">
    <location>
        <begin position="866"/>
        <end position="876"/>
    </location>
</feature>
<feature type="compositionally biased region" description="Polar residues" evidence="4">
    <location>
        <begin position="478"/>
        <end position="493"/>
    </location>
</feature>
<feature type="compositionally biased region" description="Acidic residues" evidence="4">
    <location>
        <begin position="679"/>
        <end position="692"/>
    </location>
</feature>
<evidence type="ECO:0000259" key="6">
    <source>
        <dbReference type="Pfam" id="PF12066"/>
    </source>
</evidence>
<dbReference type="InterPro" id="IPR007042">
    <property type="entry name" value="SERRATE/Ars2_C"/>
</dbReference>
<feature type="compositionally biased region" description="Acidic residues" evidence="4">
    <location>
        <begin position="414"/>
        <end position="430"/>
    </location>
</feature>
<gene>
    <name evidence="7" type="ORF">P5673_017369</name>
</gene>
<feature type="domain" description="SERRATE/Ars2 N-terminal" evidence="6">
    <location>
        <begin position="130"/>
        <end position="227"/>
    </location>
</feature>
<dbReference type="EMBL" id="JARQWQ010000038">
    <property type="protein sequence ID" value="KAK2559820.1"/>
    <property type="molecule type" value="Genomic_DNA"/>
</dbReference>
<organism evidence="7 8">
    <name type="scientific">Acropora cervicornis</name>
    <name type="common">Staghorn coral</name>
    <dbReference type="NCBI Taxonomy" id="6130"/>
    <lineage>
        <taxon>Eukaryota</taxon>
        <taxon>Metazoa</taxon>
        <taxon>Cnidaria</taxon>
        <taxon>Anthozoa</taxon>
        <taxon>Hexacorallia</taxon>
        <taxon>Scleractinia</taxon>
        <taxon>Astrocoeniina</taxon>
        <taxon>Acroporidae</taxon>
        <taxon>Acropora</taxon>
    </lineage>
</organism>
<reference evidence="7" key="1">
    <citation type="journal article" date="2023" name="G3 (Bethesda)">
        <title>Whole genome assembly and annotation of the endangered Caribbean coral Acropora cervicornis.</title>
        <authorList>
            <person name="Selwyn J.D."/>
            <person name="Vollmer S.V."/>
        </authorList>
    </citation>
    <scope>NUCLEOTIDE SEQUENCE</scope>
    <source>
        <strain evidence="7">K2</strain>
    </source>
</reference>
<dbReference type="Pfam" id="PF12066">
    <property type="entry name" value="SERRATE_Ars2_N"/>
    <property type="match status" value="1"/>
</dbReference>
<keyword evidence="3" id="KW-0539">Nucleus</keyword>
<dbReference type="PANTHER" id="PTHR13165">
    <property type="entry name" value="ARSENITE-RESISTANCE PROTEIN 2"/>
    <property type="match status" value="1"/>
</dbReference>
<reference evidence="7" key="2">
    <citation type="journal article" date="2023" name="Science">
        <title>Genomic signatures of disease resistance in endangered staghorn corals.</title>
        <authorList>
            <person name="Vollmer S.V."/>
            <person name="Selwyn J.D."/>
            <person name="Despard B.A."/>
            <person name="Roesel C.L."/>
        </authorList>
    </citation>
    <scope>NUCLEOTIDE SEQUENCE</scope>
    <source>
        <strain evidence="7">K2</strain>
    </source>
</reference>
<accession>A0AAD9V3X5</accession>
<dbReference type="GO" id="GO:0016604">
    <property type="term" value="C:nuclear body"/>
    <property type="evidence" value="ECO:0007669"/>
    <property type="project" value="TreeGrafter"/>
</dbReference>
<feature type="compositionally biased region" description="Basic and acidic residues" evidence="4">
    <location>
        <begin position="8"/>
        <end position="76"/>
    </location>
</feature>
<dbReference type="InterPro" id="IPR021933">
    <property type="entry name" value="SERRATE/Ars2_N"/>
</dbReference>
<evidence type="ECO:0000256" key="4">
    <source>
        <dbReference type="SAM" id="MobiDB-lite"/>
    </source>
</evidence>
<feature type="compositionally biased region" description="Basic and acidic residues" evidence="4">
    <location>
        <begin position="631"/>
        <end position="678"/>
    </location>
</feature>